<keyword evidence="2" id="KW-0645">Protease</keyword>
<dbReference type="InterPro" id="IPR002142">
    <property type="entry name" value="Peptidase_S49"/>
</dbReference>
<organism evidence="7 8">
    <name type="scientific">Effusibacillus consociatus</name>
    <dbReference type="NCBI Taxonomy" id="1117041"/>
    <lineage>
        <taxon>Bacteria</taxon>
        <taxon>Bacillati</taxon>
        <taxon>Bacillota</taxon>
        <taxon>Bacilli</taxon>
        <taxon>Bacillales</taxon>
        <taxon>Alicyclobacillaceae</taxon>
        <taxon>Effusibacillus</taxon>
    </lineage>
</organism>
<reference evidence="8" key="1">
    <citation type="journal article" date="2019" name="Int. J. Syst. Evol. Microbiol.">
        <title>The Global Catalogue of Microorganisms (GCM) 10K type strain sequencing project: providing services to taxonomists for standard genome sequencing and annotation.</title>
        <authorList>
            <consortium name="The Broad Institute Genomics Platform"/>
            <consortium name="The Broad Institute Genome Sequencing Center for Infectious Disease"/>
            <person name="Wu L."/>
            <person name="Ma J."/>
        </authorList>
    </citation>
    <scope>NUCLEOTIDE SEQUENCE [LARGE SCALE GENOMIC DNA]</scope>
    <source>
        <strain evidence="8">WYCCWR 12678</strain>
    </source>
</reference>
<dbReference type="PANTHER" id="PTHR42987">
    <property type="entry name" value="PEPTIDASE S49"/>
    <property type="match status" value="1"/>
</dbReference>
<evidence type="ECO:0000256" key="3">
    <source>
        <dbReference type="ARBA" id="ARBA00022801"/>
    </source>
</evidence>
<dbReference type="Gene3D" id="3.90.226.10">
    <property type="entry name" value="2-enoyl-CoA Hydratase, Chain A, domain 1"/>
    <property type="match status" value="2"/>
</dbReference>
<dbReference type="RefSeq" id="WP_380026082.1">
    <property type="nucleotide sequence ID" value="NZ_JBHSHC010000096.1"/>
</dbReference>
<keyword evidence="3" id="KW-0378">Hydrolase</keyword>
<dbReference type="NCBIfam" id="TIGR00706">
    <property type="entry name" value="SppA_dom"/>
    <property type="match status" value="1"/>
</dbReference>
<dbReference type="InterPro" id="IPR004635">
    <property type="entry name" value="Pept_S49_SppA"/>
</dbReference>
<proteinExistence type="inferred from homology"/>
<name>A0ABV9Q324_9BACL</name>
<dbReference type="Pfam" id="PF01343">
    <property type="entry name" value="Peptidase_S49"/>
    <property type="match status" value="1"/>
</dbReference>
<dbReference type="PANTHER" id="PTHR42987:SF7">
    <property type="entry name" value="SIGNAL PEPTIDE PEPTIDASE SPPA-RELATED"/>
    <property type="match status" value="1"/>
</dbReference>
<dbReference type="CDD" id="cd07023">
    <property type="entry name" value="S49_Sppa_N_C"/>
    <property type="match status" value="1"/>
</dbReference>
<dbReference type="InterPro" id="IPR047272">
    <property type="entry name" value="S49_SppA_C"/>
</dbReference>
<evidence type="ECO:0000256" key="2">
    <source>
        <dbReference type="ARBA" id="ARBA00022670"/>
    </source>
</evidence>
<sequence length="317" mass="34705">MGRKGWAWTIIGSMFVLLILVLAVKGQGLSASGSPHKWEENLVEGSGRNKIVQLTVDGVIAQNAGFTSDFNSVDFISQLDQAMKDENVKAVVIRVNSPGGEVVASDEIHNKIMEMKKRGNPVIVSMGAVAASGGYYISAPADRIFANPATLTGSLGVIFSIPNYQKTADWLGYKENVIKSGQYKDIGNPLREMTEGERAVFQKLVDESYQQFVNIISNGRQIPKEQVLKIADGRVYSGQQAKELNLIDEFGSLEDATRYAIKKAGLEKAKVVKYEPKFSFGSILSGKQEAESLLTKLLQGAAPRISQEPRLLYLFQP</sequence>
<gene>
    <name evidence="7" type="primary">sppA</name>
    <name evidence="7" type="ORF">ACFO8Q_12445</name>
</gene>
<comment type="caution">
    <text evidence="7">The sequence shown here is derived from an EMBL/GenBank/DDBJ whole genome shotgun (WGS) entry which is preliminary data.</text>
</comment>
<accession>A0ABV9Q324</accession>
<dbReference type="Proteomes" id="UP001596002">
    <property type="component" value="Unassembled WGS sequence"/>
</dbReference>
<feature type="transmembrane region" description="Helical" evidence="5">
    <location>
        <begin position="6"/>
        <end position="24"/>
    </location>
</feature>
<protein>
    <submittedName>
        <fullName evidence="7">Signal peptide peptidase SppA</fullName>
    </submittedName>
</protein>
<keyword evidence="4" id="KW-0720">Serine protease</keyword>
<evidence type="ECO:0000256" key="5">
    <source>
        <dbReference type="SAM" id="Phobius"/>
    </source>
</evidence>
<dbReference type="InterPro" id="IPR029045">
    <property type="entry name" value="ClpP/crotonase-like_dom_sf"/>
</dbReference>
<dbReference type="EMBL" id="JBHSHC010000096">
    <property type="protein sequence ID" value="MFC4768158.1"/>
    <property type="molecule type" value="Genomic_DNA"/>
</dbReference>
<keyword evidence="8" id="KW-1185">Reference proteome</keyword>
<evidence type="ECO:0000313" key="8">
    <source>
        <dbReference type="Proteomes" id="UP001596002"/>
    </source>
</evidence>
<evidence type="ECO:0000256" key="1">
    <source>
        <dbReference type="ARBA" id="ARBA00008683"/>
    </source>
</evidence>
<keyword evidence="5" id="KW-1133">Transmembrane helix</keyword>
<keyword evidence="5" id="KW-0472">Membrane</keyword>
<keyword evidence="5" id="KW-0812">Transmembrane</keyword>
<dbReference type="SUPFAM" id="SSF52096">
    <property type="entry name" value="ClpP/crotonase"/>
    <property type="match status" value="1"/>
</dbReference>
<evidence type="ECO:0000256" key="4">
    <source>
        <dbReference type="ARBA" id="ARBA00022825"/>
    </source>
</evidence>
<evidence type="ECO:0000259" key="6">
    <source>
        <dbReference type="Pfam" id="PF01343"/>
    </source>
</evidence>
<comment type="similarity">
    <text evidence="1">Belongs to the peptidase S49 family.</text>
</comment>
<evidence type="ECO:0000313" key="7">
    <source>
        <dbReference type="EMBL" id="MFC4768158.1"/>
    </source>
</evidence>
<feature type="domain" description="Peptidase S49" evidence="6">
    <location>
        <begin position="115"/>
        <end position="266"/>
    </location>
</feature>